<dbReference type="EMBL" id="JAUJYN010000001">
    <property type="protein sequence ID" value="KAK1280897.1"/>
    <property type="molecule type" value="Genomic_DNA"/>
</dbReference>
<reference evidence="1" key="1">
    <citation type="journal article" date="2023" name="Nat. Commun.">
        <title>Diploid and tetraploid genomes of Acorus and the evolution of monocots.</title>
        <authorList>
            <person name="Ma L."/>
            <person name="Liu K.W."/>
            <person name="Li Z."/>
            <person name="Hsiao Y.Y."/>
            <person name="Qi Y."/>
            <person name="Fu T."/>
            <person name="Tang G.D."/>
            <person name="Zhang D."/>
            <person name="Sun W.H."/>
            <person name="Liu D.K."/>
            <person name="Li Y."/>
            <person name="Chen G.Z."/>
            <person name="Liu X.D."/>
            <person name="Liao X.Y."/>
            <person name="Jiang Y.T."/>
            <person name="Yu X."/>
            <person name="Hao Y."/>
            <person name="Huang J."/>
            <person name="Zhao X.W."/>
            <person name="Ke S."/>
            <person name="Chen Y.Y."/>
            <person name="Wu W.L."/>
            <person name="Hsu J.L."/>
            <person name="Lin Y.F."/>
            <person name="Huang M.D."/>
            <person name="Li C.Y."/>
            <person name="Huang L."/>
            <person name="Wang Z.W."/>
            <person name="Zhao X."/>
            <person name="Zhong W.Y."/>
            <person name="Peng D.H."/>
            <person name="Ahmad S."/>
            <person name="Lan S."/>
            <person name="Zhang J.S."/>
            <person name="Tsai W.C."/>
            <person name="Van de Peer Y."/>
            <person name="Liu Z.J."/>
        </authorList>
    </citation>
    <scope>NUCLEOTIDE SEQUENCE</scope>
    <source>
        <strain evidence="1">SCP</strain>
    </source>
</reference>
<gene>
    <name evidence="1" type="ORF">QJS04_geneDACA024000</name>
</gene>
<name>A0AAV9BXP6_ACOGR</name>
<dbReference type="AlphaFoldDB" id="A0AAV9BXP6"/>
<evidence type="ECO:0000313" key="2">
    <source>
        <dbReference type="Proteomes" id="UP001179952"/>
    </source>
</evidence>
<accession>A0AAV9BXP6</accession>
<organism evidence="1 2">
    <name type="scientific">Acorus gramineus</name>
    <name type="common">Dwarf sweet flag</name>
    <dbReference type="NCBI Taxonomy" id="55184"/>
    <lineage>
        <taxon>Eukaryota</taxon>
        <taxon>Viridiplantae</taxon>
        <taxon>Streptophyta</taxon>
        <taxon>Embryophyta</taxon>
        <taxon>Tracheophyta</taxon>
        <taxon>Spermatophyta</taxon>
        <taxon>Magnoliopsida</taxon>
        <taxon>Liliopsida</taxon>
        <taxon>Acoraceae</taxon>
        <taxon>Acorus</taxon>
    </lineage>
</organism>
<proteinExistence type="predicted"/>
<reference evidence="1" key="2">
    <citation type="submission" date="2023-06" db="EMBL/GenBank/DDBJ databases">
        <authorList>
            <person name="Ma L."/>
            <person name="Liu K.-W."/>
            <person name="Li Z."/>
            <person name="Hsiao Y.-Y."/>
            <person name="Qi Y."/>
            <person name="Fu T."/>
            <person name="Tang G."/>
            <person name="Zhang D."/>
            <person name="Sun W.-H."/>
            <person name="Liu D.-K."/>
            <person name="Li Y."/>
            <person name="Chen G.-Z."/>
            <person name="Liu X.-D."/>
            <person name="Liao X.-Y."/>
            <person name="Jiang Y.-T."/>
            <person name="Yu X."/>
            <person name="Hao Y."/>
            <person name="Huang J."/>
            <person name="Zhao X.-W."/>
            <person name="Ke S."/>
            <person name="Chen Y.-Y."/>
            <person name="Wu W.-L."/>
            <person name="Hsu J.-L."/>
            <person name="Lin Y.-F."/>
            <person name="Huang M.-D."/>
            <person name="Li C.-Y."/>
            <person name="Huang L."/>
            <person name="Wang Z.-W."/>
            <person name="Zhao X."/>
            <person name="Zhong W.-Y."/>
            <person name="Peng D.-H."/>
            <person name="Ahmad S."/>
            <person name="Lan S."/>
            <person name="Zhang J.-S."/>
            <person name="Tsai W.-C."/>
            <person name="Van De Peer Y."/>
            <person name="Liu Z.-J."/>
        </authorList>
    </citation>
    <scope>NUCLEOTIDE SEQUENCE</scope>
    <source>
        <strain evidence="1">SCP</strain>
        <tissue evidence="1">Leaves</tissue>
    </source>
</reference>
<keyword evidence="2" id="KW-1185">Reference proteome</keyword>
<dbReference type="Proteomes" id="UP001179952">
    <property type="component" value="Unassembled WGS sequence"/>
</dbReference>
<comment type="caution">
    <text evidence="1">The sequence shown here is derived from an EMBL/GenBank/DDBJ whole genome shotgun (WGS) entry which is preliminary data.</text>
</comment>
<sequence>MVNINYVEFHHLVFLREINRLLRSTVLTFFVNNQQHCWSLQILYLWSDLKKSVGLRCINWYYSLVDLSR</sequence>
<protein>
    <submittedName>
        <fullName evidence="1">Uncharacterized protein</fullName>
    </submittedName>
</protein>
<evidence type="ECO:0000313" key="1">
    <source>
        <dbReference type="EMBL" id="KAK1280897.1"/>
    </source>
</evidence>